<keyword evidence="3" id="KW-1185">Reference proteome</keyword>
<evidence type="ECO:0000313" key="3">
    <source>
        <dbReference type="Proteomes" id="UP000295696"/>
    </source>
</evidence>
<feature type="domain" description="Carboxymuconolactone decarboxylase-like" evidence="1">
    <location>
        <begin position="46"/>
        <end position="106"/>
    </location>
</feature>
<name>A0A4R3JFI5_9RHOB</name>
<dbReference type="EMBL" id="SLZU01000005">
    <property type="protein sequence ID" value="TCS64624.1"/>
    <property type="molecule type" value="Genomic_DNA"/>
</dbReference>
<dbReference type="AlphaFoldDB" id="A0A4R3JFI5"/>
<comment type="caution">
    <text evidence="2">The sequence shown here is derived from an EMBL/GenBank/DDBJ whole genome shotgun (WGS) entry which is preliminary data.</text>
</comment>
<dbReference type="Proteomes" id="UP000295696">
    <property type="component" value="Unassembled WGS sequence"/>
</dbReference>
<organism evidence="2 3">
    <name type="scientific">Primorskyibacter sedentarius</name>
    <dbReference type="NCBI Taxonomy" id="745311"/>
    <lineage>
        <taxon>Bacteria</taxon>
        <taxon>Pseudomonadati</taxon>
        <taxon>Pseudomonadota</taxon>
        <taxon>Alphaproteobacteria</taxon>
        <taxon>Rhodobacterales</taxon>
        <taxon>Roseobacteraceae</taxon>
        <taxon>Primorskyibacter</taxon>
    </lineage>
</organism>
<dbReference type="OrthoDB" id="9129225at2"/>
<dbReference type="PANTHER" id="PTHR34846">
    <property type="entry name" value="4-CARBOXYMUCONOLACTONE DECARBOXYLASE FAMILY PROTEIN (AFU_ORTHOLOGUE AFUA_6G11590)"/>
    <property type="match status" value="1"/>
</dbReference>
<gene>
    <name evidence="2" type="ORF">EDD52_105185</name>
</gene>
<dbReference type="Gene3D" id="1.20.1290.10">
    <property type="entry name" value="AhpD-like"/>
    <property type="match status" value="1"/>
</dbReference>
<dbReference type="Pfam" id="PF02627">
    <property type="entry name" value="CMD"/>
    <property type="match status" value="1"/>
</dbReference>
<proteinExistence type="predicted"/>
<sequence>MSEPRIPLFGMDNVPEKQREVYERIVTGPRKTLVGPLRAALHNPMLADRWQALGQVLRYETSLPAKLNELAILVTGRHWNCELEWTIHAGEARRAGLDPVIIEAIRDCKVPAFENEDEKWIYEYSRDLLDRGQVADDIHKKVFTRWGETGVVELTAVVGYYSMVALTLNAHHIPLPANVPPELNSKATGRASLPSAIKHQ</sequence>
<dbReference type="SUPFAM" id="SSF69118">
    <property type="entry name" value="AhpD-like"/>
    <property type="match status" value="1"/>
</dbReference>
<reference evidence="2 3" key="1">
    <citation type="submission" date="2019-03" db="EMBL/GenBank/DDBJ databases">
        <title>Genomic Encyclopedia of Type Strains, Phase IV (KMG-IV): sequencing the most valuable type-strain genomes for metagenomic binning, comparative biology and taxonomic classification.</title>
        <authorList>
            <person name="Goeker M."/>
        </authorList>
    </citation>
    <scope>NUCLEOTIDE SEQUENCE [LARGE SCALE GENOMIC DNA]</scope>
    <source>
        <strain evidence="2 3">DSM 104836</strain>
    </source>
</reference>
<dbReference type="PANTHER" id="PTHR34846:SF11">
    <property type="entry name" value="4-CARBOXYMUCONOLACTONE DECARBOXYLASE FAMILY PROTEIN (AFU_ORTHOLOGUE AFUA_6G11590)"/>
    <property type="match status" value="1"/>
</dbReference>
<dbReference type="RefSeq" id="WP_132244495.1">
    <property type="nucleotide sequence ID" value="NZ_SLZU01000005.1"/>
</dbReference>
<evidence type="ECO:0000313" key="2">
    <source>
        <dbReference type="EMBL" id="TCS64624.1"/>
    </source>
</evidence>
<evidence type="ECO:0000259" key="1">
    <source>
        <dbReference type="Pfam" id="PF02627"/>
    </source>
</evidence>
<accession>A0A4R3JFI5</accession>
<protein>
    <submittedName>
        <fullName evidence="2">4-carboxymuconolactone decarboxylase</fullName>
    </submittedName>
</protein>
<dbReference type="InterPro" id="IPR003779">
    <property type="entry name" value="CMD-like"/>
</dbReference>
<dbReference type="GO" id="GO:0051920">
    <property type="term" value="F:peroxiredoxin activity"/>
    <property type="evidence" value="ECO:0007669"/>
    <property type="project" value="InterPro"/>
</dbReference>
<dbReference type="InterPro" id="IPR029032">
    <property type="entry name" value="AhpD-like"/>
</dbReference>